<sequence length="764" mass="85615">MKPLPPINPGLDNTSQKTESINSDDPAPPSSGIFSATPTFKFDLESSFPAIRAPIELLRRIPESQDINALRSLAPIFSRCLSAILDSMTQLPEGVRSSPAFQMAEGGVLYSNTVFMSHVEQLSADEAQVKGNRVEEISLILQLLDITLSSLKEFLQVAGHELQKTKPLPESPTLDEYADELIDDFTEDNGASAPNDVSSAGSEAEFGGKPRLALKNRRSKLSALLKPLSIRGKRKKSKTPQPTSGDSSSTLVAIDTEPEPCVREYDHASTNIRNSIAKLDIFVPQVEDFMPHPADFAELYFNLEGALEGGTLRGLVHFLTSRDPTSDFTFLDVFFLTFRCFTTPIELFQALVARYDEMPDGLATDHGATEPRHIKMRVAKIIHLWVDFHWRQALDADVFGPLLQFAFRCLARDLPKDISSKIVTTLHNCACAEGEYRSRRLTQRNDAATTNHHASEPLTWTPSAEDLMRVGDFSQVSILSFNSPEGRKYFAQQLSLCFWETYSKFDPEDAVKYWHDRKNKVVASKISSLVQLEQAVSLWTTQCILAGDTTEVRVEIAQCLIDIAKESITDRNYAGGFCLLDGINRMSIRLSCTFASLSPEHSGTLDDLNRFFDNRNRDRYKAALEATCRPAIPITSAFIHEVIVACESFPQRIEHPEAPGLNLINIKRYRTITETVRRMEKCHFPYQHERVGHMQDWLGHTLAPLFTDQCEAEDKFIAQSKVIEPRGAKRPSPSRSRSWQCKLEKWASAALIGMDPELLQIPTC</sequence>
<evidence type="ECO:0000313" key="1">
    <source>
        <dbReference type="EMBL" id="KAH7923841.1"/>
    </source>
</evidence>
<comment type="caution">
    <text evidence="1">The sequence shown here is derived from an EMBL/GenBank/DDBJ whole genome shotgun (WGS) entry which is preliminary data.</text>
</comment>
<dbReference type="Proteomes" id="UP000790709">
    <property type="component" value="Unassembled WGS sequence"/>
</dbReference>
<keyword evidence="2" id="KW-1185">Reference proteome</keyword>
<gene>
    <name evidence="1" type="ORF">BV22DRAFT_1014585</name>
</gene>
<dbReference type="EMBL" id="MU266441">
    <property type="protein sequence ID" value="KAH7923841.1"/>
    <property type="molecule type" value="Genomic_DNA"/>
</dbReference>
<name>A0ACB8BDF1_9AGAM</name>
<accession>A0ACB8BDF1</accession>
<protein>
    <submittedName>
        <fullName evidence="1">Ras GEF</fullName>
    </submittedName>
</protein>
<reference evidence="1" key="1">
    <citation type="journal article" date="2021" name="New Phytol.">
        <title>Evolutionary innovations through gain and loss of genes in the ectomycorrhizal Boletales.</title>
        <authorList>
            <person name="Wu G."/>
            <person name="Miyauchi S."/>
            <person name="Morin E."/>
            <person name="Kuo A."/>
            <person name="Drula E."/>
            <person name="Varga T."/>
            <person name="Kohler A."/>
            <person name="Feng B."/>
            <person name="Cao Y."/>
            <person name="Lipzen A."/>
            <person name="Daum C."/>
            <person name="Hundley H."/>
            <person name="Pangilinan J."/>
            <person name="Johnson J."/>
            <person name="Barry K."/>
            <person name="LaButti K."/>
            <person name="Ng V."/>
            <person name="Ahrendt S."/>
            <person name="Min B."/>
            <person name="Choi I.G."/>
            <person name="Park H."/>
            <person name="Plett J.M."/>
            <person name="Magnuson J."/>
            <person name="Spatafora J.W."/>
            <person name="Nagy L.G."/>
            <person name="Henrissat B."/>
            <person name="Grigoriev I.V."/>
            <person name="Yang Z.L."/>
            <person name="Xu J."/>
            <person name="Martin F.M."/>
        </authorList>
    </citation>
    <scope>NUCLEOTIDE SEQUENCE</scope>
    <source>
        <strain evidence="1">KUC20120723A-06</strain>
    </source>
</reference>
<organism evidence="1 2">
    <name type="scientific">Leucogyrophana mollusca</name>
    <dbReference type="NCBI Taxonomy" id="85980"/>
    <lineage>
        <taxon>Eukaryota</taxon>
        <taxon>Fungi</taxon>
        <taxon>Dikarya</taxon>
        <taxon>Basidiomycota</taxon>
        <taxon>Agaricomycotina</taxon>
        <taxon>Agaricomycetes</taxon>
        <taxon>Agaricomycetidae</taxon>
        <taxon>Boletales</taxon>
        <taxon>Boletales incertae sedis</taxon>
        <taxon>Leucogyrophana</taxon>
    </lineage>
</organism>
<evidence type="ECO:0000313" key="2">
    <source>
        <dbReference type="Proteomes" id="UP000790709"/>
    </source>
</evidence>
<proteinExistence type="predicted"/>